<dbReference type="InterPro" id="IPR022742">
    <property type="entry name" value="Hydrolase_4"/>
</dbReference>
<dbReference type="InterPro" id="IPR051411">
    <property type="entry name" value="Polyketide_trans_af380"/>
</dbReference>
<name>A0ABU0B3M7_9FIRM</name>
<dbReference type="Proteomes" id="UP001225644">
    <property type="component" value="Unassembled WGS sequence"/>
</dbReference>
<organism evidence="2 3">
    <name type="scientific">Desulfofundulus luciae</name>
    <dbReference type="NCBI Taxonomy" id="74702"/>
    <lineage>
        <taxon>Bacteria</taxon>
        <taxon>Bacillati</taxon>
        <taxon>Bacillota</taxon>
        <taxon>Clostridia</taxon>
        <taxon>Eubacteriales</taxon>
        <taxon>Peptococcaceae</taxon>
        <taxon>Desulfofundulus</taxon>
    </lineage>
</organism>
<protein>
    <submittedName>
        <fullName evidence="2">Fermentation-respiration switch protein FrsA (DUF1100 family)</fullName>
    </submittedName>
</protein>
<evidence type="ECO:0000313" key="3">
    <source>
        <dbReference type="Proteomes" id="UP001225644"/>
    </source>
</evidence>
<dbReference type="PANTHER" id="PTHR47751:SF2">
    <property type="entry name" value="DLTD N-TERMINAL DOMAIN PROTEIN (AFU_ORTHOLOGUE AFUA_8G00380)-RELATED"/>
    <property type="match status" value="1"/>
</dbReference>
<dbReference type="EMBL" id="JAUSUX010000023">
    <property type="protein sequence ID" value="MDQ0287325.1"/>
    <property type="molecule type" value="Genomic_DNA"/>
</dbReference>
<accession>A0ABU0B3M7</accession>
<dbReference type="SUPFAM" id="SSF53474">
    <property type="entry name" value="alpha/beta-Hydrolases"/>
    <property type="match status" value="1"/>
</dbReference>
<dbReference type="PANTHER" id="PTHR47751">
    <property type="entry name" value="SUPERFAMILY HYDROLASE, PUTATIVE (AFU_ORTHOLOGUE AFUA_2G16580)-RELATED"/>
    <property type="match status" value="1"/>
</dbReference>
<dbReference type="InterPro" id="IPR029058">
    <property type="entry name" value="AB_hydrolase_fold"/>
</dbReference>
<sequence length="291" mass="33406">MNGQKVYFFSEGMKLEGILYGGNEGSKRPGVVVCHGFGGVKETTSVEVCQYLVGKGYMTLCFDYRGFGGSEGTRGRLVPMEQVQDIRNAITFLQQQPGVDPEKIGLYGASFGGANVIYAAAIDQRVKCTVATVPVGHGEHWLRSLRRNWEWEDFLKEVYEHRVQKVLTGKSKYVDRLYVMLPDPDTQEFFKSAPKVEITLDSVEHILEYKPEEVVDKIAPRPLQIIYAEKDVLIRPEQTVRMYDRAREPKRLCVVKGAKHFDVYNLYFEQTMAFAYEWFKQWLPPEINCYS</sequence>
<evidence type="ECO:0000259" key="1">
    <source>
        <dbReference type="Pfam" id="PF12146"/>
    </source>
</evidence>
<reference evidence="2 3" key="1">
    <citation type="submission" date="2023-07" db="EMBL/GenBank/DDBJ databases">
        <title>Genomic Encyclopedia of Type Strains, Phase IV (KMG-IV): sequencing the most valuable type-strain genomes for metagenomic binning, comparative biology and taxonomic classification.</title>
        <authorList>
            <person name="Goeker M."/>
        </authorList>
    </citation>
    <scope>NUCLEOTIDE SEQUENCE [LARGE SCALE GENOMIC DNA]</scope>
    <source>
        <strain evidence="2 3">DSM 12396</strain>
    </source>
</reference>
<keyword evidence="3" id="KW-1185">Reference proteome</keyword>
<dbReference type="Gene3D" id="3.40.50.1820">
    <property type="entry name" value="alpha/beta hydrolase"/>
    <property type="match status" value="1"/>
</dbReference>
<dbReference type="Gene3D" id="1.10.10.800">
    <property type="match status" value="1"/>
</dbReference>
<gene>
    <name evidence="2" type="ORF">J2Z49_002446</name>
</gene>
<dbReference type="Pfam" id="PF12146">
    <property type="entry name" value="Hydrolase_4"/>
    <property type="match status" value="1"/>
</dbReference>
<feature type="domain" description="Serine aminopeptidase S33" evidence="1">
    <location>
        <begin position="28"/>
        <end position="260"/>
    </location>
</feature>
<evidence type="ECO:0000313" key="2">
    <source>
        <dbReference type="EMBL" id="MDQ0287325.1"/>
    </source>
</evidence>
<comment type="caution">
    <text evidence="2">The sequence shown here is derived from an EMBL/GenBank/DDBJ whole genome shotgun (WGS) entry which is preliminary data.</text>
</comment>
<proteinExistence type="predicted"/>
<dbReference type="RefSeq" id="WP_307403189.1">
    <property type="nucleotide sequence ID" value="NZ_JAUSUX010000023.1"/>
</dbReference>